<name>A0A5S4FVU7_9ACTN</name>
<organism evidence="1 2">
    <name type="scientific">Nonomuraea turkmeniaca</name>
    <dbReference type="NCBI Taxonomy" id="103838"/>
    <lineage>
        <taxon>Bacteria</taxon>
        <taxon>Bacillati</taxon>
        <taxon>Actinomycetota</taxon>
        <taxon>Actinomycetes</taxon>
        <taxon>Streptosporangiales</taxon>
        <taxon>Streptosporangiaceae</taxon>
        <taxon>Nonomuraea</taxon>
    </lineage>
</organism>
<dbReference type="EMBL" id="VCKY01000007">
    <property type="protein sequence ID" value="TMR24763.1"/>
    <property type="molecule type" value="Genomic_DNA"/>
</dbReference>
<accession>A0A5S4FVU7</accession>
<proteinExistence type="predicted"/>
<protein>
    <submittedName>
        <fullName evidence="1">Uncharacterized protein</fullName>
    </submittedName>
</protein>
<sequence>MPTPVILEDLQAAFPGWCIWRSSAGRLWATRNGRHLSQHEVDHGLCRTIDADDVAQLAEQLKEQETAEQAL</sequence>
<dbReference type="OrthoDB" id="3431467at2"/>
<dbReference type="AlphaFoldDB" id="A0A5S4FVU7"/>
<evidence type="ECO:0000313" key="1">
    <source>
        <dbReference type="EMBL" id="TMR24763.1"/>
    </source>
</evidence>
<keyword evidence="2" id="KW-1185">Reference proteome</keyword>
<comment type="caution">
    <text evidence="1">The sequence shown here is derived from an EMBL/GenBank/DDBJ whole genome shotgun (WGS) entry which is preliminary data.</text>
</comment>
<reference evidence="1 2" key="1">
    <citation type="submission" date="2019-05" db="EMBL/GenBank/DDBJ databases">
        <title>Draft genome sequence of Nonomuraea turkmeniaca DSM 43926.</title>
        <authorList>
            <person name="Saricaoglu S."/>
            <person name="Isik K."/>
        </authorList>
    </citation>
    <scope>NUCLEOTIDE SEQUENCE [LARGE SCALE GENOMIC DNA]</scope>
    <source>
        <strain evidence="1 2">DSM 43926</strain>
    </source>
</reference>
<evidence type="ECO:0000313" key="2">
    <source>
        <dbReference type="Proteomes" id="UP000309128"/>
    </source>
</evidence>
<dbReference type="Proteomes" id="UP000309128">
    <property type="component" value="Unassembled WGS sequence"/>
</dbReference>
<gene>
    <name evidence="1" type="ORF">ETD86_03225</name>
</gene>